<organism evidence="1 2">
    <name type="scientific">Robertmurraya yapensis</name>
    <name type="common">ex Hitch et al 2024</name>
    <dbReference type="NCBI Taxonomy" id="3133160"/>
    <lineage>
        <taxon>Bacteria</taxon>
        <taxon>Bacillati</taxon>
        <taxon>Bacillota</taxon>
        <taxon>Bacilli</taxon>
        <taxon>Bacillales</taxon>
        <taxon>Bacillaceae</taxon>
        <taxon>Robertmurraya</taxon>
    </lineage>
</organism>
<gene>
    <name evidence="1" type="ORF">WMO40_21080</name>
</gene>
<evidence type="ECO:0000313" key="1">
    <source>
        <dbReference type="EMBL" id="MEQ2529171.1"/>
    </source>
</evidence>
<evidence type="ECO:0000313" key="2">
    <source>
        <dbReference type="Proteomes" id="UP001439875"/>
    </source>
</evidence>
<sequence>MTTPTYPQLREHLIKIGIDPGIITHLDTLDSDKQEDIAMLFTEIANDELLFVISMKDLPFVEEYLNSKKKDKLLQ</sequence>
<dbReference type="EMBL" id="JBBMEW010000029">
    <property type="protein sequence ID" value="MEQ2529171.1"/>
    <property type="molecule type" value="Genomic_DNA"/>
</dbReference>
<protein>
    <submittedName>
        <fullName evidence="1">Uncharacterized protein</fullName>
    </submittedName>
</protein>
<keyword evidence="2" id="KW-1185">Reference proteome</keyword>
<name>A0ACC6SGD4_9BACI</name>
<reference evidence="1" key="1">
    <citation type="submission" date="2024-03" db="EMBL/GenBank/DDBJ databases">
        <title>Human intestinal bacterial collection.</title>
        <authorList>
            <person name="Pauvert C."/>
            <person name="Hitch T.C.A."/>
            <person name="Clavel T."/>
        </authorList>
    </citation>
    <scope>NUCLEOTIDE SEQUENCE</scope>
    <source>
        <strain evidence="1">CLA-AA-H227</strain>
    </source>
</reference>
<comment type="caution">
    <text evidence="1">The sequence shown here is derived from an EMBL/GenBank/DDBJ whole genome shotgun (WGS) entry which is preliminary data.</text>
</comment>
<proteinExistence type="predicted"/>
<accession>A0ACC6SGD4</accession>
<dbReference type="Proteomes" id="UP001439875">
    <property type="component" value="Unassembled WGS sequence"/>
</dbReference>